<dbReference type="GO" id="GO:0140664">
    <property type="term" value="F:ATP-dependent DNA damage sensor activity"/>
    <property type="evidence" value="ECO:0007669"/>
    <property type="project" value="InterPro"/>
</dbReference>
<evidence type="ECO:0000256" key="5">
    <source>
        <dbReference type="ARBA" id="ARBA00022840"/>
    </source>
</evidence>
<dbReference type="SMART" id="SM00534">
    <property type="entry name" value="MUTSac"/>
    <property type="match status" value="1"/>
</dbReference>
<dbReference type="NCBIfam" id="TIGR01070">
    <property type="entry name" value="mutS1"/>
    <property type="match status" value="1"/>
</dbReference>
<comment type="function">
    <text evidence="8 9">This protein is involved in the repair of mismatches in DNA. It is possible that it carries out the mismatch recognition step. This protein has a weak ATPase activity.</text>
</comment>
<dbReference type="Pfam" id="PF05188">
    <property type="entry name" value="MutS_II"/>
    <property type="match status" value="1"/>
</dbReference>
<dbReference type="Pfam" id="PF05190">
    <property type="entry name" value="MutS_IV"/>
    <property type="match status" value="1"/>
</dbReference>
<dbReference type="SUPFAM" id="SSF53150">
    <property type="entry name" value="DNA repair protein MutS, domain II"/>
    <property type="match status" value="1"/>
</dbReference>
<feature type="domain" description="DNA mismatch repair proteins mutS family" evidence="11">
    <location>
        <begin position="704"/>
        <end position="720"/>
    </location>
</feature>
<dbReference type="SMART" id="SM00533">
    <property type="entry name" value="MUTSd"/>
    <property type="match status" value="1"/>
</dbReference>
<evidence type="ECO:0000256" key="2">
    <source>
        <dbReference type="ARBA" id="ARBA00021982"/>
    </source>
</evidence>
<dbReference type="HAMAP" id="MF_00096">
    <property type="entry name" value="MutS"/>
    <property type="match status" value="1"/>
</dbReference>
<keyword evidence="4 9" id="KW-0227">DNA damage</keyword>
<evidence type="ECO:0000256" key="4">
    <source>
        <dbReference type="ARBA" id="ARBA00022763"/>
    </source>
</evidence>
<dbReference type="InterPro" id="IPR007695">
    <property type="entry name" value="DNA_mismatch_repair_MutS-lik_N"/>
</dbReference>
<dbReference type="Gene3D" id="3.30.420.110">
    <property type="entry name" value="MutS, connector domain"/>
    <property type="match status" value="1"/>
</dbReference>
<dbReference type="GO" id="GO:0006298">
    <property type="term" value="P:mismatch repair"/>
    <property type="evidence" value="ECO:0007669"/>
    <property type="project" value="UniProtKB-UniRule"/>
</dbReference>
<reference evidence="13" key="1">
    <citation type="submission" date="2016-09" db="EMBL/GenBank/DDBJ databases">
        <authorList>
            <person name="Wibberg D."/>
        </authorList>
    </citation>
    <scope>NUCLEOTIDE SEQUENCE [LARGE SCALE GENOMIC DNA]</scope>
</reference>
<dbReference type="Gene3D" id="3.40.50.300">
    <property type="entry name" value="P-loop containing nucleotide triphosphate hydrolases"/>
    <property type="match status" value="1"/>
</dbReference>
<keyword evidence="3 9" id="KW-0547">Nucleotide-binding</keyword>
<dbReference type="EMBL" id="FMJB01000064">
    <property type="protein sequence ID" value="SCM69380.1"/>
    <property type="molecule type" value="Genomic_DNA"/>
</dbReference>
<dbReference type="SUPFAM" id="SSF55271">
    <property type="entry name" value="DNA repair protein MutS, domain I"/>
    <property type="match status" value="1"/>
</dbReference>
<dbReference type="CDD" id="cd03284">
    <property type="entry name" value="ABC_MutS1"/>
    <property type="match status" value="1"/>
</dbReference>
<evidence type="ECO:0000256" key="7">
    <source>
        <dbReference type="ARBA" id="ARBA00023204"/>
    </source>
</evidence>
<keyword evidence="6 9" id="KW-0238">DNA-binding</keyword>
<dbReference type="InterPro" id="IPR016151">
    <property type="entry name" value="DNA_mismatch_repair_MutS_N"/>
</dbReference>
<dbReference type="GO" id="GO:0003684">
    <property type="term" value="F:damaged DNA binding"/>
    <property type="evidence" value="ECO:0007669"/>
    <property type="project" value="UniProtKB-UniRule"/>
</dbReference>
<dbReference type="InterPro" id="IPR007861">
    <property type="entry name" value="DNA_mismatch_repair_MutS_clamp"/>
</dbReference>
<dbReference type="InterPro" id="IPR027417">
    <property type="entry name" value="P-loop_NTPase"/>
</dbReference>
<dbReference type="Gene3D" id="3.40.1170.10">
    <property type="entry name" value="DNA repair protein MutS, domain I"/>
    <property type="match status" value="1"/>
</dbReference>
<dbReference type="PANTHER" id="PTHR11361:SF34">
    <property type="entry name" value="DNA MISMATCH REPAIR PROTEIN MSH1, MITOCHONDRIAL"/>
    <property type="match status" value="1"/>
</dbReference>
<dbReference type="SUPFAM" id="SSF48334">
    <property type="entry name" value="DNA repair protein MutS, domain III"/>
    <property type="match status" value="1"/>
</dbReference>
<protein>
    <recommendedName>
        <fullName evidence="2 9">DNA mismatch repair protein MutS</fullName>
    </recommendedName>
</protein>
<dbReference type="InterPro" id="IPR007696">
    <property type="entry name" value="DNA_mismatch_repair_MutS_core"/>
</dbReference>
<keyword evidence="5 9" id="KW-0067">ATP-binding</keyword>
<dbReference type="PANTHER" id="PTHR11361">
    <property type="entry name" value="DNA MISMATCH REPAIR PROTEIN MUTS FAMILY MEMBER"/>
    <property type="match status" value="1"/>
</dbReference>
<gene>
    <name evidence="9 12" type="primary">mutS</name>
    <name evidence="12" type="ORF">KARMA_3618</name>
</gene>
<comment type="similarity">
    <text evidence="1 9 10">Belongs to the DNA mismatch repair MutS family.</text>
</comment>
<evidence type="ECO:0000256" key="6">
    <source>
        <dbReference type="ARBA" id="ARBA00023125"/>
    </source>
</evidence>
<organism evidence="12 13">
    <name type="scientific">Donghicola eburneus</name>
    <dbReference type="NCBI Taxonomy" id="393278"/>
    <lineage>
        <taxon>Bacteria</taxon>
        <taxon>Pseudomonadati</taxon>
        <taxon>Pseudomonadota</taxon>
        <taxon>Alphaproteobacteria</taxon>
        <taxon>Rhodobacterales</taxon>
        <taxon>Roseobacteraceae</taxon>
        <taxon>Donghicola</taxon>
    </lineage>
</organism>
<dbReference type="InterPro" id="IPR036187">
    <property type="entry name" value="DNA_mismatch_repair_MutS_sf"/>
</dbReference>
<feature type="binding site" evidence="9">
    <location>
        <begin position="630"/>
        <end position="637"/>
    </location>
    <ligand>
        <name>ATP</name>
        <dbReference type="ChEBI" id="CHEBI:30616"/>
    </ligand>
</feature>
<dbReference type="InterPro" id="IPR045076">
    <property type="entry name" value="MutS"/>
</dbReference>
<dbReference type="GO" id="GO:0005524">
    <property type="term" value="F:ATP binding"/>
    <property type="evidence" value="ECO:0007669"/>
    <property type="project" value="UniProtKB-UniRule"/>
</dbReference>
<evidence type="ECO:0000313" key="12">
    <source>
        <dbReference type="EMBL" id="SCM69380.1"/>
    </source>
</evidence>
<dbReference type="Proteomes" id="UP000184085">
    <property type="component" value="Unassembled WGS sequence"/>
</dbReference>
<proteinExistence type="inferred from homology"/>
<dbReference type="InterPro" id="IPR017261">
    <property type="entry name" value="DNA_mismatch_repair_MutS/MSH"/>
</dbReference>
<dbReference type="InterPro" id="IPR036678">
    <property type="entry name" value="MutS_con_dom_sf"/>
</dbReference>
<dbReference type="SUPFAM" id="SSF52540">
    <property type="entry name" value="P-loop containing nucleoside triphosphate hydrolases"/>
    <property type="match status" value="1"/>
</dbReference>
<keyword evidence="13" id="KW-1185">Reference proteome</keyword>
<dbReference type="NCBIfam" id="NF003810">
    <property type="entry name" value="PRK05399.1"/>
    <property type="match status" value="1"/>
</dbReference>
<keyword evidence="7 9" id="KW-0234">DNA repair</keyword>
<evidence type="ECO:0000256" key="1">
    <source>
        <dbReference type="ARBA" id="ARBA00006271"/>
    </source>
</evidence>
<dbReference type="AlphaFoldDB" id="A0A1M4N3B2"/>
<accession>A0A1M4N3B2</accession>
<dbReference type="PIRSF" id="PIRSF037677">
    <property type="entry name" value="DNA_mis_repair_Msh6"/>
    <property type="match status" value="1"/>
</dbReference>
<evidence type="ECO:0000256" key="8">
    <source>
        <dbReference type="ARBA" id="ARBA00024647"/>
    </source>
</evidence>
<evidence type="ECO:0000256" key="10">
    <source>
        <dbReference type="RuleBase" id="RU003756"/>
    </source>
</evidence>
<dbReference type="PROSITE" id="PS00486">
    <property type="entry name" value="DNA_MISMATCH_REPAIR_2"/>
    <property type="match status" value="1"/>
</dbReference>
<evidence type="ECO:0000256" key="9">
    <source>
        <dbReference type="HAMAP-Rule" id="MF_00096"/>
    </source>
</evidence>
<dbReference type="Gene3D" id="1.10.1420.10">
    <property type="match status" value="2"/>
</dbReference>
<dbReference type="GO" id="GO:0005829">
    <property type="term" value="C:cytosol"/>
    <property type="evidence" value="ECO:0007669"/>
    <property type="project" value="TreeGrafter"/>
</dbReference>
<dbReference type="GO" id="GO:0030983">
    <property type="term" value="F:mismatched DNA binding"/>
    <property type="evidence" value="ECO:0007669"/>
    <property type="project" value="InterPro"/>
</dbReference>
<evidence type="ECO:0000313" key="13">
    <source>
        <dbReference type="Proteomes" id="UP000184085"/>
    </source>
</evidence>
<evidence type="ECO:0000259" key="11">
    <source>
        <dbReference type="PROSITE" id="PS00486"/>
    </source>
</evidence>
<dbReference type="Pfam" id="PF01624">
    <property type="entry name" value="MutS_I"/>
    <property type="match status" value="1"/>
</dbReference>
<evidence type="ECO:0000256" key="3">
    <source>
        <dbReference type="ARBA" id="ARBA00022741"/>
    </source>
</evidence>
<sequence>MAATGVTPMMAQYLEIKEAHPGSLLFYRMGDFYELFFDDAVAAAEALDIALTKRGKHEGDDIPMCGVPVHAAEGYLLTLIRKGFRVAVCEQMEDPAEAKKRGSKSVVKRGVVRLVTPGTLTEDSLLEARRHNYLAALTEVRGEVALAYSDISTGELRVVSLPEVRIGPELARLMPREVLLSDNKEEDWAELIEDNGAALTPLSRAAFDSTAAEGRLCKLYKVDTLDAFGSFTRAELSALGAIVEYLDITQKGTLPLLRAPVREAQDRVVQIDASTRRNLELTRSLSGGRQGSLLSVVDRTVTAGGGRLLERRLSAPSRVLDEVQRRQEAVAYAVDHTITANQWRESLRRVPDLDRALSRLSLDRAGPRDLTAVRNTITQSLDLAETLSQLDLPPLLSQLTVDMAQQEELLDLLDQALIAEPPLLARDGGFIAAGFHAELDEARTLRDEGRGVVAGLQAQYAEETGISSLKVKHNNVLGYFIECTATHGEKMLGMGERFIHRQTTANALRFTTVELSDLETRILNAGGRALEIEKRLFEDLRQAILEQAAPLGSMARALAELDLTTALADLARSEDWCRPVIDDSRTFRIDAGRHPVVEAALKSDGDPFVANDCELSPSPRDGAAIWLLTGPNMAGKSTFLRQNALIALLAQMGGFVPAQSAHIGLVSQIFSRVGASDDLARGRSTFMVEMVETAAILNQADDRALVILDEIGRGTATYDGLSIAWATMEHLHDVNRCRALFATHYHEMTALTEKLNGVENATVSVKEWEGEVIFLHEVKRGAADRSYGVQVARLAGLPTSVVERARVVLEALEEGERQGGGSKQKALIDDLPLFAAIPPAPPPAAKPAPSPALEMLEKIHPDELTPREALQLLYDLKEKARQ</sequence>
<dbReference type="Pfam" id="PF00488">
    <property type="entry name" value="MutS_V"/>
    <property type="match status" value="1"/>
</dbReference>
<dbReference type="InterPro" id="IPR005748">
    <property type="entry name" value="DNA_mismatch_repair_MutS"/>
</dbReference>
<dbReference type="InterPro" id="IPR007860">
    <property type="entry name" value="DNA_mmatch_repair_MutS_con_dom"/>
</dbReference>
<dbReference type="Gene3D" id="6.10.140.430">
    <property type="match status" value="1"/>
</dbReference>
<dbReference type="RefSeq" id="WP_072708913.1">
    <property type="nucleotide sequence ID" value="NZ_FMJB01000064.1"/>
</dbReference>
<name>A0A1M4N3B2_9RHOB</name>
<dbReference type="InterPro" id="IPR000432">
    <property type="entry name" value="DNA_mismatch_repair_MutS_C"/>
</dbReference>
<dbReference type="Pfam" id="PF05192">
    <property type="entry name" value="MutS_III"/>
    <property type="match status" value="1"/>
</dbReference>
<dbReference type="FunFam" id="3.40.1170.10:FF:000001">
    <property type="entry name" value="DNA mismatch repair protein MutS"/>
    <property type="match status" value="1"/>
</dbReference>